<evidence type="ECO:0000313" key="11">
    <source>
        <dbReference type="Proteomes" id="UP001148838"/>
    </source>
</evidence>
<feature type="compositionally biased region" description="Polar residues" evidence="6">
    <location>
        <begin position="284"/>
        <end position="294"/>
    </location>
</feature>
<dbReference type="PANTHER" id="PTHR12680">
    <property type="entry name" value="PUTATIVE HOMEODOMAIN TRANSCRIPTION FACTOR PHTF"/>
    <property type="match status" value="1"/>
</dbReference>
<name>A0ABQ8SDV1_PERAM</name>
<dbReference type="Pfam" id="PF14291">
    <property type="entry name" value="DUF4371"/>
    <property type="match status" value="1"/>
</dbReference>
<feature type="compositionally biased region" description="Acidic residues" evidence="6">
    <location>
        <begin position="362"/>
        <end position="372"/>
    </location>
</feature>
<evidence type="ECO:0000256" key="7">
    <source>
        <dbReference type="SAM" id="Phobius"/>
    </source>
</evidence>
<feature type="domain" description="DUF4371" evidence="9">
    <location>
        <begin position="817"/>
        <end position="937"/>
    </location>
</feature>
<evidence type="ECO:0008006" key="12">
    <source>
        <dbReference type="Google" id="ProtNLM"/>
    </source>
</evidence>
<dbReference type="Proteomes" id="UP001148838">
    <property type="component" value="Unassembled WGS sequence"/>
</dbReference>
<feature type="compositionally biased region" description="Basic residues" evidence="6">
    <location>
        <begin position="171"/>
        <end position="182"/>
    </location>
</feature>
<feature type="region of interest" description="Disordered" evidence="6">
    <location>
        <begin position="440"/>
        <end position="516"/>
    </location>
</feature>
<feature type="compositionally biased region" description="Polar residues" evidence="6">
    <location>
        <begin position="157"/>
        <end position="170"/>
    </location>
</feature>
<comment type="caution">
    <text evidence="10">The sequence shown here is derived from an EMBL/GenBank/DDBJ whole genome shotgun (WGS) entry which is preliminary data.</text>
</comment>
<gene>
    <name evidence="10" type="ORF">ANN_20885</name>
</gene>
<feature type="transmembrane region" description="Helical" evidence="7">
    <location>
        <begin position="1007"/>
        <end position="1029"/>
    </location>
</feature>
<evidence type="ECO:0000256" key="1">
    <source>
        <dbReference type="ARBA" id="ARBA00004141"/>
    </source>
</evidence>
<dbReference type="InterPro" id="IPR021980">
    <property type="entry name" value="PHTF1/2_N"/>
</dbReference>
<feature type="compositionally biased region" description="Low complexity" evidence="6">
    <location>
        <begin position="440"/>
        <end position="451"/>
    </location>
</feature>
<dbReference type="EMBL" id="JAJSOF020000029">
    <property type="protein sequence ID" value="KAJ4432268.1"/>
    <property type="molecule type" value="Genomic_DNA"/>
</dbReference>
<evidence type="ECO:0000256" key="5">
    <source>
        <dbReference type="ARBA" id="ARBA00023180"/>
    </source>
</evidence>
<keyword evidence="4 7" id="KW-0472">Membrane</keyword>
<accession>A0ABQ8SDV1</accession>
<organism evidence="10 11">
    <name type="scientific">Periplaneta americana</name>
    <name type="common">American cockroach</name>
    <name type="synonym">Blatta americana</name>
    <dbReference type="NCBI Taxonomy" id="6978"/>
    <lineage>
        <taxon>Eukaryota</taxon>
        <taxon>Metazoa</taxon>
        <taxon>Ecdysozoa</taxon>
        <taxon>Arthropoda</taxon>
        <taxon>Hexapoda</taxon>
        <taxon>Insecta</taxon>
        <taxon>Pterygota</taxon>
        <taxon>Neoptera</taxon>
        <taxon>Polyneoptera</taxon>
        <taxon>Dictyoptera</taxon>
        <taxon>Blattodea</taxon>
        <taxon>Blattoidea</taxon>
        <taxon>Blattidae</taxon>
        <taxon>Blattinae</taxon>
        <taxon>Periplaneta</taxon>
    </lineage>
</organism>
<feature type="compositionally biased region" description="Low complexity" evidence="6">
    <location>
        <begin position="352"/>
        <end position="361"/>
    </location>
</feature>
<reference evidence="10 11" key="1">
    <citation type="journal article" date="2022" name="Allergy">
        <title>Genome assembly and annotation of Periplaneta americana reveal a comprehensive cockroach allergen profile.</title>
        <authorList>
            <person name="Wang L."/>
            <person name="Xiong Q."/>
            <person name="Saelim N."/>
            <person name="Wang L."/>
            <person name="Nong W."/>
            <person name="Wan A.T."/>
            <person name="Shi M."/>
            <person name="Liu X."/>
            <person name="Cao Q."/>
            <person name="Hui J.H.L."/>
            <person name="Sookrung N."/>
            <person name="Leung T.F."/>
            <person name="Tungtrongchitr A."/>
            <person name="Tsui S.K.W."/>
        </authorList>
    </citation>
    <scope>NUCLEOTIDE SEQUENCE [LARGE SCALE GENOMIC DNA]</scope>
    <source>
        <strain evidence="10">PWHHKU_190912</strain>
    </source>
</reference>
<feature type="compositionally biased region" description="Polar residues" evidence="6">
    <location>
        <begin position="185"/>
        <end position="201"/>
    </location>
</feature>
<feature type="transmembrane region" description="Helical" evidence="7">
    <location>
        <begin position="1145"/>
        <end position="1163"/>
    </location>
</feature>
<feature type="region of interest" description="Disordered" evidence="6">
    <location>
        <begin position="342"/>
        <end position="413"/>
    </location>
</feature>
<feature type="compositionally biased region" description="Basic and acidic residues" evidence="6">
    <location>
        <begin position="259"/>
        <end position="275"/>
    </location>
</feature>
<feature type="region of interest" description="Disordered" evidence="6">
    <location>
        <begin position="157"/>
        <end position="214"/>
    </location>
</feature>
<dbReference type="Pfam" id="PF12129">
    <property type="entry name" value="PHTF1-2_N"/>
    <property type="match status" value="1"/>
</dbReference>
<evidence type="ECO:0000313" key="10">
    <source>
        <dbReference type="EMBL" id="KAJ4432268.1"/>
    </source>
</evidence>
<evidence type="ECO:0000256" key="3">
    <source>
        <dbReference type="ARBA" id="ARBA00022989"/>
    </source>
</evidence>
<feature type="compositionally biased region" description="Basic and acidic residues" evidence="6">
    <location>
        <begin position="506"/>
        <end position="516"/>
    </location>
</feature>
<dbReference type="PANTHER" id="PTHR12680:SF6">
    <property type="entry name" value="PROTEIN PHTF"/>
    <property type="match status" value="1"/>
</dbReference>
<feature type="transmembrane region" description="Helical" evidence="7">
    <location>
        <begin position="99"/>
        <end position="119"/>
    </location>
</feature>
<protein>
    <recommendedName>
        <fullName evidence="12">Homeodomain transcription factor</fullName>
    </recommendedName>
</protein>
<evidence type="ECO:0000259" key="8">
    <source>
        <dbReference type="Pfam" id="PF12129"/>
    </source>
</evidence>
<feature type="domain" description="PHTF1/2 N-terminal" evidence="8">
    <location>
        <begin position="1"/>
        <end position="161"/>
    </location>
</feature>
<keyword evidence="5" id="KW-0325">Glycoprotein</keyword>
<dbReference type="InterPro" id="IPR039775">
    <property type="entry name" value="PHTF1/2"/>
</dbReference>
<sequence length="1261" mass="140666">YQKKIGTYDKQQWERTVEQRILHGLTHVPKKTAKLKTELIDVDLVRGITLYLCYLDLCSSFPKAKPKHGLLTVTRLATLRLFLLPAYSRWWIQQTSPRVFALLLLLYILQLFNMVLYYYYCTSHSEEDSAEQHVSASEVLVPGAMMMVLTMIHSQIVSTHTGPSREPTSGKSRRVKRTKRRLLFSSRSRTVCSDSKSSPDTGSEKAGSVADHGGSKYIKRVQLRRYIKVKSRDKQMNRQRKTSSADISRRRGVAWDTSGKTKSESHIGQDLESNKDVAPAEQGQAGSANTNRTCSRQRVRSKMTPIARLSSGQLVQSWCVITIYVNRLQVAPLEGEVREQREATPLDDDGFESLNGNGSSENGEEAGEDTEEVSGSHSTEQGQNRSSLNWKSSPADDGSSFKGPGSPARTETSRSALNYNAQISEDADTQHKDILRLPGENESESAGAGPSEEAECDTKRLCSVGDSSAEEPATPLRNYWMQDIMTCRNPSPDTNHADSDTDLSDTDVRRKSPQRERLLIRRSGSQTLQLSCGQQQRAQLAESSYNSSCESEEGAHCHLQAQVHFSQKALLLLVNGLVLQQTAKNAATVRSWKSQTVSTTLITAANANINKLEQLQNQTLRLITGAVKSTPVDAMLTLTWIPPITTKIEEQALLQHEKMLRLPNSKWTEKNLPSSILKTHSSFLEKSPTVILSPSCAASDRVSCTVWESRDVKKADLSVLDISSAIIARVEAMPENMDYFYVGVAISMILSLLPSFCRLSDLAPEGTAAESPTSTAFSVTVVELTGSLLSNLSGSLVILMNSALGNSLCVRIDTQLDQQLKSDVARHNEMVKKNREILKCLIDATCFLAMQELPFRGHGESEDSLNKGSYIELLHLLSNYDITLREHLESSTTFKGTSNRIQNDLITAISGVLMESIKNDISMAQHVAIILDETSDLIPDLSRKSSVAAFRLATGHDCSAKHLHRIGIYQSPNCPLCNSNQEMDSEHLKICASVANHDNIFEKERTLVLIAVFERCMLSTLFFFLLAVAERTFKQRFLYAKLFSHLTSFRRARKSELPHFRLNKVRNIKTWLSVRSYLKKRGPQRSVDVIVSAAFLITLLLLSFLSVECLKVSAENSLPDVGQELGRARSSFDSVRLHSEYNLEALVWCLVLGVFLLRFMTLGTKINRKYRNLSVLITEQINLYLQIEQKPNKKEELMVANSVLKLAADLLKELESPFKISGLSANPYLYTITKVVILSALSGVLSEMLGFKLKLHKIKIK</sequence>
<evidence type="ECO:0000256" key="6">
    <source>
        <dbReference type="SAM" id="MobiDB-lite"/>
    </source>
</evidence>
<feature type="transmembrane region" description="Helical" evidence="7">
    <location>
        <begin position="1087"/>
        <end position="1107"/>
    </location>
</feature>
<keyword evidence="11" id="KW-1185">Reference proteome</keyword>
<feature type="compositionally biased region" description="Polar residues" evidence="6">
    <location>
        <begin position="376"/>
        <end position="392"/>
    </location>
</feature>
<keyword evidence="3 7" id="KW-1133">Transmembrane helix</keyword>
<evidence type="ECO:0000256" key="2">
    <source>
        <dbReference type="ARBA" id="ARBA00022692"/>
    </source>
</evidence>
<dbReference type="InterPro" id="IPR025398">
    <property type="entry name" value="DUF4371"/>
</dbReference>
<comment type="subcellular location">
    <subcellularLocation>
        <location evidence="1">Membrane</location>
        <topology evidence="1">Multi-pass membrane protein</topology>
    </subcellularLocation>
</comment>
<feature type="non-terminal residue" evidence="10">
    <location>
        <position position="1"/>
    </location>
</feature>
<proteinExistence type="predicted"/>
<evidence type="ECO:0000256" key="4">
    <source>
        <dbReference type="ARBA" id="ARBA00023136"/>
    </source>
</evidence>
<feature type="region of interest" description="Disordered" evidence="6">
    <location>
        <begin position="228"/>
        <end position="298"/>
    </location>
</feature>
<evidence type="ECO:0000259" key="9">
    <source>
        <dbReference type="Pfam" id="PF14291"/>
    </source>
</evidence>
<keyword evidence="2 7" id="KW-0812">Transmembrane</keyword>